<keyword evidence="2" id="KW-0472">Membrane</keyword>
<keyword evidence="2" id="KW-0812">Transmembrane</keyword>
<dbReference type="AlphaFoldDB" id="A0A1A9V898"/>
<keyword evidence="4" id="KW-1185">Reference proteome</keyword>
<protein>
    <submittedName>
        <fullName evidence="3">Uncharacterized protein</fullName>
    </submittedName>
</protein>
<reference evidence="3" key="1">
    <citation type="submission" date="2020-05" db="UniProtKB">
        <authorList>
            <consortium name="EnsemblMetazoa"/>
        </authorList>
    </citation>
    <scope>IDENTIFICATION</scope>
    <source>
        <strain evidence="3">TTRI</strain>
    </source>
</reference>
<feature type="region of interest" description="Disordered" evidence="1">
    <location>
        <begin position="35"/>
        <end position="54"/>
    </location>
</feature>
<keyword evidence="2" id="KW-1133">Transmembrane helix</keyword>
<feature type="transmembrane region" description="Helical" evidence="2">
    <location>
        <begin position="63"/>
        <end position="82"/>
    </location>
</feature>
<evidence type="ECO:0000256" key="2">
    <source>
        <dbReference type="SAM" id="Phobius"/>
    </source>
</evidence>
<proteinExistence type="predicted"/>
<name>A0A1A9V898_GLOAU</name>
<organism evidence="3 4">
    <name type="scientific">Glossina austeni</name>
    <name type="common">Savannah tsetse fly</name>
    <dbReference type="NCBI Taxonomy" id="7395"/>
    <lineage>
        <taxon>Eukaryota</taxon>
        <taxon>Metazoa</taxon>
        <taxon>Ecdysozoa</taxon>
        <taxon>Arthropoda</taxon>
        <taxon>Hexapoda</taxon>
        <taxon>Insecta</taxon>
        <taxon>Pterygota</taxon>
        <taxon>Neoptera</taxon>
        <taxon>Endopterygota</taxon>
        <taxon>Diptera</taxon>
        <taxon>Brachycera</taxon>
        <taxon>Muscomorpha</taxon>
        <taxon>Hippoboscoidea</taxon>
        <taxon>Glossinidae</taxon>
        <taxon>Glossina</taxon>
    </lineage>
</organism>
<evidence type="ECO:0000313" key="4">
    <source>
        <dbReference type="Proteomes" id="UP000078200"/>
    </source>
</evidence>
<accession>A0A1A9V898</accession>
<feature type="compositionally biased region" description="Polar residues" evidence="1">
    <location>
        <begin position="35"/>
        <end position="53"/>
    </location>
</feature>
<dbReference type="VEuPathDB" id="VectorBase:GAUT029036"/>
<dbReference type="EnsemblMetazoa" id="GAUT029036-RA">
    <property type="protein sequence ID" value="GAUT029036-PA"/>
    <property type="gene ID" value="GAUT029036"/>
</dbReference>
<dbReference type="Proteomes" id="UP000078200">
    <property type="component" value="Unassembled WGS sequence"/>
</dbReference>
<sequence>MKRQTDIKMHEGDGMLSKWKTYILTYVRQKQRSLQTVDMSSRSPDTPQNTDSCRSCKRRRDNILLLVIIPGNILLFITLWSGPKDAKQYTPGIHFEILRFNSAVSLQGREQEDT</sequence>
<evidence type="ECO:0000313" key="3">
    <source>
        <dbReference type="EnsemblMetazoa" id="GAUT029036-PA"/>
    </source>
</evidence>
<evidence type="ECO:0000256" key="1">
    <source>
        <dbReference type="SAM" id="MobiDB-lite"/>
    </source>
</evidence>